<sequence length="263" mass="30003">MSSKPQNTITNELQQDFRALYIKILSDLEKDQPKELRYFYFGTPESCDLLSIEHAGKISWTDVSSLKEGLSAVGRQDLVETLEEFEMKTNLALLLDAFVRIRKGIPRQNLFKDIEAIAGCLAKSTDDALDKNKFKVKSLRKSKKSIEQVMMSLKEKIETNPTGPWTKKLALLTVIAGELLSETETKNEDFARSLPKAVMRCSSEICSGMTSLDEWDEFCLYVKERYDEVYCEHDHSANDVKKKVDDVIAPLMQTRFFHEPGNS</sequence>
<evidence type="ECO:0000313" key="1">
    <source>
        <dbReference type="EMBL" id="KAK2559205.1"/>
    </source>
</evidence>
<dbReference type="Proteomes" id="UP001249851">
    <property type="component" value="Unassembled WGS sequence"/>
</dbReference>
<evidence type="ECO:0000313" key="2">
    <source>
        <dbReference type="Proteomes" id="UP001249851"/>
    </source>
</evidence>
<protein>
    <submittedName>
        <fullName evidence="1">Uncharacterized protein</fullName>
    </submittedName>
</protein>
<dbReference type="AlphaFoldDB" id="A0AAD9V3C0"/>
<keyword evidence="2" id="KW-1185">Reference proteome</keyword>
<dbReference type="Gene3D" id="1.10.533.10">
    <property type="entry name" value="Death Domain, Fas"/>
    <property type="match status" value="1"/>
</dbReference>
<proteinExistence type="predicted"/>
<accession>A0AAD9V3C0</accession>
<reference evidence="1" key="2">
    <citation type="journal article" date="2023" name="Science">
        <title>Genomic signatures of disease resistance in endangered staghorn corals.</title>
        <authorList>
            <person name="Vollmer S.V."/>
            <person name="Selwyn J.D."/>
            <person name="Despard B.A."/>
            <person name="Roesel C.L."/>
        </authorList>
    </citation>
    <scope>NUCLEOTIDE SEQUENCE</scope>
    <source>
        <strain evidence="1">K2</strain>
    </source>
</reference>
<name>A0AAD9V3C0_ACRCE</name>
<dbReference type="EMBL" id="JARQWQ010000041">
    <property type="protein sequence ID" value="KAK2559205.1"/>
    <property type="molecule type" value="Genomic_DNA"/>
</dbReference>
<reference evidence="1" key="1">
    <citation type="journal article" date="2023" name="G3 (Bethesda)">
        <title>Whole genome assembly and annotation of the endangered Caribbean coral Acropora cervicornis.</title>
        <authorList>
            <person name="Selwyn J.D."/>
            <person name="Vollmer S.V."/>
        </authorList>
    </citation>
    <scope>NUCLEOTIDE SEQUENCE</scope>
    <source>
        <strain evidence="1">K2</strain>
    </source>
</reference>
<comment type="caution">
    <text evidence="1">The sequence shown here is derived from an EMBL/GenBank/DDBJ whole genome shotgun (WGS) entry which is preliminary data.</text>
</comment>
<gene>
    <name evidence="1" type="ORF">P5673_018341</name>
</gene>
<organism evidence="1 2">
    <name type="scientific">Acropora cervicornis</name>
    <name type="common">Staghorn coral</name>
    <dbReference type="NCBI Taxonomy" id="6130"/>
    <lineage>
        <taxon>Eukaryota</taxon>
        <taxon>Metazoa</taxon>
        <taxon>Cnidaria</taxon>
        <taxon>Anthozoa</taxon>
        <taxon>Hexacorallia</taxon>
        <taxon>Scleractinia</taxon>
        <taxon>Astrocoeniina</taxon>
        <taxon>Acroporidae</taxon>
        <taxon>Acropora</taxon>
    </lineage>
</organism>
<dbReference type="InterPro" id="IPR011029">
    <property type="entry name" value="DEATH-like_dom_sf"/>
</dbReference>